<dbReference type="Gene3D" id="1.25.40.10">
    <property type="entry name" value="Tetratricopeptide repeat domain"/>
    <property type="match status" value="2"/>
</dbReference>
<accession>A0ABV8C6R4</accession>
<evidence type="ECO:0000256" key="1">
    <source>
        <dbReference type="PROSITE-ProRule" id="PRU00339"/>
    </source>
</evidence>
<gene>
    <name evidence="3" type="ORF">ACFOWZ_40070</name>
</gene>
<feature type="coiled-coil region" evidence="2">
    <location>
        <begin position="689"/>
        <end position="761"/>
    </location>
</feature>
<dbReference type="Pfam" id="PF14559">
    <property type="entry name" value="TPR_19"/>
    <property type="match status" value="1"/>
</dbReference>
<proteinExistence type="predicted"/>
<keyword evidence="1" id="KW-0802">TPR repeat</keyword>
<reference evidence="4" key="1">
    <citation type="journal article" date="2019" name="Int. J. Syst. Evol. Microbiol.">
        <title>The Global Catalogue of Microorganisms (GCM) 10K type strain sequencing project: providing services to taxonomists for standard genome sequencing and annotation.</title>
        <authorList>
            <consortium name="The Broad Institute Genomics Platform"/>
            <consortium name="The Broad Institute Genome Sequencing Center for Infectious Disease"/>
            <person name="Wu L."/>
            <person name="Ma J."/>
        </authorList>
    </citation>
    <scope>NUCLEOTIDE SEQUENCE [LARGE SCALE GENOMIC DNA]</scope>
    <source>
        <strain evidence="4">CGMCC 4.7405</strain>
    </source>
</reference>
<sequence length="766" mass="86280">MNPLRAAIAELGSRPDSPRVRAALAEARFRLALETEPAEAAELLRAAAEADPFQPKVFLHLGRLLHREGKYFAALREYRRAAELVPDSRRVHRLIAQAEQDLGQSRKREKPAADTWLLLLLDQLSKEHPTRAQVTACLAVGAEHGSSAELAVAAVLVQAHDQVPIDVRELGTSHPLLDAVLDLVETLEPEAFVSSAVAHLRAQRLPVEVVCWAHFTKWEKLSALDALQLLDRYPDDVRSLDCFRELEIAVLDACARRAWTEDNPHEAKLLWRETIPLDPHRVPVAVNLALLAARTRTAEEYAPAWARLAELLYLHAAAIGDVQVVLDDRVTLHRAISQNSRQRHVLGRERPDDEQLRAWLADPEALEVWLREWDCYYLNARLGFRSPTHRLGVRSPAARDALIRHVDTELRTRNWSGISVFCDLARAAFAEACEEPDEHLELEQGRANALLDEAFRRALLVRRMLHVLADDPHPLRLGLLLARHLFALPWAVYQPLCVERGLVEPGVDLVRLFESDLIHLAAREDRLEALDECVELLPHRLAPRAFRCRALQQAGRLDEAYEETLTALQLRVPEEDVPRRRSLVVLLGVIGREAIPESLRDFHDRTSLEAHVEAARVALLRFPQSGTLRLHLAKALTLLGGADRMAEAERLLAEGVATALTDEQREEFEQGLSWTGEAAEVDTARRKVIDLLDAALNRAQDAVDEYNEARYAGMAYRSLDKVRQALDELSQALTIAEEAGLEREVTELEKWLDRLGELEGELQHRG</sequence>
<keyword evidence="2" id="KW-0175">Coiled coil</keyword>
<dbReference type="Proteomes" id="UP001595690">
    <property type="component" value="Unassembled WGS sequence"/>
</dbReference>
<evidence type="ECO:0000256" key="2">
    <source>
        <dbReference type="SAM" id="Coils"/>
    </source>
</evidence>
<evidence type="ECO:0000313" key="3">
    <source>
        <dbReference type="EMBL" id="MFC3897705.1"/>
    </source>
</evidence>
<protein>
    <recommendedName>
        <fullName evidence="5">Tetratricopeptide repeat protein</fullName>
    </recommendedName>
</protein>
<dbReference type="SMART" id="SM00028">
    <property type="entry name" value="TPR"/>
    <property type="match status" value="2"/>
</dbReference>
<dbReference type="RefSeq" id="WP_382379188.1">
    <property type="nucleotide sequence ID" value="NZ_JBHRZI010000040.1"/>
</dbReference>
<name>A0ABV8C6R4_9PSEU</name>
<dbReference type="PROSITE" id="PS50005">
    <property type="entry name" value="TPR"/>
    <property type="match status" value="1"/>
</dbReference>
<keyword evidence="4" id="KW-1185">Reference proteome</keyword>
<comment type="caution">
    <text evidence="3">The sequence shown here is derived from an EMBL/GenBank/DDBJ whole genome shotgun (WGS) entry which is preliminary data.</text>
</comment>
<evidence type="ECO:0000313" key="4">
    <source>
        <dbReference type="Proteomes" id="UP001595690"/>
    </source>
</evidence>
<feature type="repeat" description="TPR" evidence="1">
    <location>
        <begin position="55"/>
        <end position="88"/>
    </location>
</feature>
<evidence type="ECO:0008006" key="5">
    <source>
        <dbReference type="Google" id="ProtNLM"/>
    </source>
</evidence>
<dbReference type="InterPro" id="IPR011990">
    <property type="entry name" value="TPR-like_helical_dom_sf"/>
</dbReference>
<dbReference type="InterPro" id="IPR019734">
    <property type="entry name" value="TPR_rpt"/>
</dbReference>
<dbReference type="EMBL" id="JBHRZI010000040">
    <property type="protein sequence ID" value="MFC3897705.1"/>
    <property type="molecule type" value="Genomic_DNA"/>
</dbReference>
<dbReference type="SUPFAM" id="SSF48452">
    <property type="entry name" value="TPR-like"/>
    <property type="match status" value="1"/>
</dbReference>
<organism evidence="3 4">
    <name type="scientific">Lentzea rhizosphaerae</name>
    <dbReference type="NCBI Taxonomy" id="2041025"/>
    <lineage>
        <taxon>Bacteria</taxon>
        <taxon>Bacillati</taxon>
        <taxon>Actinomycetota</taxon>
        <taxon>Actinomycetes</taxon>
        <taxon>Pseudonocardiales</taxon>
        <taxon>Pseudonocardiaceae</taxon>
        <taxon>Lentzea</taxon>
    </lineage>
</organism>